<accession>A0A975TDB2</accession>
<name>A0A975TDB2_9NOST</name>
<evidence type="ECO:0000313" key="2">
    <source>
        <dbReference type="Proteomes" id="UP000683511"/>
    </source>
</evidence>
<dbReference type="EMBL" id="CP021056">
    <property type="protein sequence ID" value="QXE26375.1"/>
    <property type="molecule type" value="Genomic_DNA"/>
</dbReference>
<dbReference type="AlphaFoldDB" id="A0A975TDB2"/>
<evidence type="ECO:0000313" key="1">
    <source>
        <dbReference type="EMBL" id="QXE26375.1"/>
    </source>
</evidence>
<reference evidence="1" key="1">
    <citation type="submission" date="2017-04" db="EMBL/GenBank/DDBJ databases">
        <title>Genome deletions in a multicellular cyanobacterial endosymbiont for morphological adaptation in marine diatoms.</title>
        <authorList>
            <person name="Wang Y."/>
            <person name="Gao H."/>
            <person name="Li R."/>
            <person name="Xu X."/>
        </authorList>
    </citation>
    <scope>NUCLEOTIDE SEQUENCE</scope>
    <source>
        <strain evidence="1">FACHB 800</strain>
    </source>
</reference>
<organism evidence="1 2">
    <name type="scientific">Richelia sinica FACHB-800</name>
    <dbReference type="NCBI Taxonomy" id="1357546"/>
    <lineage>
        <taxon>Bacteria</taxon>
        <taxon>Bacillati</taxon>
        <taxon>Cyanobacteriota</taxon>
        <taxon>Cyanophyceae</taxon>
        <taxon>Nostocales</taxon>
        <taxon>Nostocaceae</taxon>
        <taxon>Richelia</taxon>
    </lineage>
</organism>
<proteinExistence type="predicted"/>
<protein>
    <submittedName>
        <fullName evidence="1">Uncharacterized protein</fullName>
    </submittedName>
</protein>
<sequence length="40" mass="4417">MLVISAQERSLSQISIILLTKKLANCLQILPTCPAICYNI</sequence>
<dbReference type="Proteomes" id="UP000683511">
    <property type="component" value="Chromosome"/>
</dbReference>
<dbReference type="KEGG" id="rsin:B6N60_05106"/>
<gene>
    <name evidence="1" type="ORF">B6N60_05106</name>
</gene>
<keyword evidence="2" id="KW-1185">Reference proteome</keyword>